<dbReference type="eggNOG" id="ENOG50335DB">
    <property type="taxonomic scope" value="Bacteria"/>
</dbReference>
<gene>
    <name evidence="2" type="ordered locus">Spico_1669</name>
</gene>
<dbReference type="InterPro" id="IPR046654">
    <property type="entry name" value="DUF6672"/>
</dbReference>
<keyword evidence="1" id="KW-0812">Transmembrane</keyword>
<evidence type="ECO:0000256" key="1">
    <source>
        <dbReference type="SAM" id="Phobius"/>
    </source>
</evidence>
<protein>
    <submittedName>
        <fullName evidence="2">Uncharacterized protein</fullName>
    </submittedName>
</protein>
<dbReference type="RefSeq" id="WP_013740260.1">
    <property type="nucleotide sequence ID" value="NC_015436.1"/>
</dbReference>
<dbReference type="HOGENOM" id="CLU_137433_1_0_12"/>
<organism evidence="2 3">
    <name type="scientific">Parasphaerochaeta coccoides (strain ATCC BAA-1237 / DSM 17374 / SPN1)</name>
    <name type="common">Sphaerochaeta coccoides</name>
    <dbReference type="NCBI Taxonomy" id="760011"/>
    <lineage>
        <taxon>Bacteria</taxon>
        <taxon>Pseudomonadati</taxon>
        <taxon>Spirochaetota</taxon>
        <taxon>Spirochaetia</taxon>
        <taxon>Spirochaetales</taxon>
        <taxon>Sphaerochaetaceae</taxon>
        <taxon>Parasphaerochaeta</taxon>
    </lineage>
</organism>
<dbReference type="EMBL" id="CP002659">
    <property type="protein sequence ID" value="AEC02867.1"/>
    <property type="molecule type" value="Genomic_DNA"/>
</dbReference>
<name>F4GKI4_PARC1</name>
<reference evidence="3" key="1">
    <citation type="submission" date="2011-04" db="EMBL/GenBank/DDBJ databases">
        <title>The complete genome of Spirochaeta coccoides DSM 17374.</title>
        <authorList>
            <person name="Lucas S."/>
            <person name="Copeland A."/>
            <person name="Lapidus A."/>
            <person name="Bruce D."/>
            <person name="Goodwin L."/>
            <person name="Pitluck S."/>
            <person name="Peters L."/>
            <person name="Kyrpides N."/>
            <person name="Mavromatis K."/>
            <person name="Pagani I."/>
            <person name="Ivanova N."/>
            <person name="Ovchinnikova G."/>
            <person name="Lu M."/>
            <person name="Detter J.C."/>
            <person name="Tapia R."/>
            <person name="Han C."/>
            <person name="Land M."/>
            <person name="Hauser L."/>
            <person name="Markowitz V."/>
            <person name="Cheng J.-F."/>
            <person name="Hugenholtz P."/>
            <person name="Woyke T."/>
            <person name="Wu D."/>
            <person name="Spring S."/>
            <person name="Schroeder M."/>
            <person name="Brambilla E."/>
            <person name="Klenk H.-P."/>
            <person name="Eisen J.A."/>
        </authorList>
    </citation>
    <scope>NUCLEOTIDE SEQUENCE [LARGE SCALE GENOMIC DNA]</scope>
    <source>
        <strain evidence="3">ATCC BAA-1237 / DSM 17374 / SPN1</strain>
    </source>
</reference>
<dbReference type="STRING" id="760011.Spico_1669"/>
<reference evidence="2 3" key="2">
    <citation type="journal article" date="2012" name="Stand. Genomic Sci.">
        <title>Complete genome sequence of the termite hindgut bacterium Spirochaeta coccoides type strain (SPN1(T)), reclassification in the genus Sphaerochaeta as Sphaerochaeta coccoides comb. nov. and emendations of the family Spirochaetaceae and the genus Sphaerochaeta.</title>
        <authorList>
            <person name="Abt B."/>
            <person name="Han C."/>
            <person name="Scheuner C."/>
            <person name="Lu M."/>
            <person name="Lapidus A."/>
            <person name="Nolan M."/>
            <person name="Lucas S."/>
            <person name="Hammon N."/>
            <person name="Deshpande S."/>
            <person name="Cheng J.F."/>
            <person name="Tapia R."/>
            <person name="Goodwin L.A."/>
            <person name="Pitluck S."/>
            <person name="Liolios K."/>
            <person name="Pagani I."/>
            <person name="Ivanova N."/>
            <person name="Mavromatis K."/>
            <person name="Mikhailova N."/>
            <person name="Huntemann M."/>
            <person name="Pati A."/>
            <person name="Chen A."/>
            <person name="Palaniappan K."/>
            <person name="Land M."/>
            <person name="Hauser L."/>
            <person name="Brambilla E.M."/>
            <person name="Rohde M."/>
            <person name="Spring S."/>
            <person name="Gronow S."/>
            <person name="Goker M."/>
            <person name="Woyke T."/>
            <person name="Bristow J."/>
            <person name="Eisen J.A."/>
            <person name="Markowitz V."/>
            <person name="Hugenholtz P."/>
            <person name="Kyrpides N.C."/>
            <person name="Klenk H.P."/>
            <person name="Detter J.C."/>
        </authorList>
    </citation>
    <scope>NUCLEOTIDE SEQUENCE [LARGE SCALE GENOMIC DNA]</scope>
    <source>
        <strain evidence="3">ATCC BAA-1237 / DSM 17374 / SPN1</strain>
    </source>
</reference>
<dbReference type="AlphaFoldDB" id="F4GKI4"/>
<evidence type="ECO:0000313" key="3">
    <source>
        <dbReference type="Proteomes" id="UP000007939"/>
    </source>
</evidence>
<keyword evidence="1" id="KW-1133">Transmembrane helix</keyword>
<feature type="transmembrane region" description="Helical" evidence="1">
    <location>
        <begin position="9"/>
        <end position="29"/>
    </location>
</feature>
<accession>F4GKI4</accession>
<keyword evidence="3" id="KW-1185">Reference proteome</keyword>
<dbReference type="Pfam" id="PF20377">
    <property type="entry name" value="DUF6672"/>
    <property type="match status" value="1"/>
</dbReference>
<dbReference type="Proteomes" id="UP000007939">
    <property type="component" value="Chromosome"/>
</dbReference>
<proteinExistence type="predicted"/>
<evidence type="ECO:0000313" key="2">
    <source>
        <dbReference type="EMBL" id="AEC02867.1"/>
    </source>
</evidence>
<sequence length="158" mass="17758">MNVKERRLLIRIGCVLLILAVALWMYFIGRQHTVLVDNRAVEQAGGTIQALKVVEVQVDGQKVIELFPRDRDQFTVTGQRHTITMRFTDSSYNDVEIVRSFRIPVGEDMVLISLPTFAADSKAGQDVWLSSFKPLVAPAAPVVEEVPVEEEVLFLEGF</sequence>
<dbReference type="KEGG" id="scc:Spico_1669"/>
<keyword evidence="1" id="KW-0472">Membrane</keyword>
<dbReference type="OrthoDB" id="360180at2"/>